<evidence type="ECO:0000313" key="2">
    <source>
        <dbReference type="Proteomes" id="UP000793456"/>
    </source>
</evidence>
<comment type="caution">
    <text evidence="1">The sequence shown here is derived from an EMBL/GenBank/DDBJ whole genome shotgun (WGS) entry which is preliminary data.</text>
</comment>
<proteinExistence type="predicted"/>
<gene>
    <name evidence="1" type="ORF">E3U43_012116</name>
</gene>
<dbReference type="EMBL" id="CM011675">
    <property type="protein sequence ID" value="TMS21851.1"/>
    <property type="molecule type" value="Genomic_DNA"/>
</dbReference>
<keyword evidence="2" id="KW-1185">Reference proteome</keyword>
<reference evidence="1" key="1">
    <citation type="submission" date="2018-11" db="EMBL/GenBank/DDBJ databases">
        <title>The sequence and de novo assembly of Larimichthys crocea genome using PacBio and Hi-C technologies.</title>
        <authorList>
            <person name="Xu P."/>
            <person name="Chen B."/>
            <person name="Zhou Z."/>
            <person name="Ke Q."/>
            <person name="Wu Y."/>
            <person name="Bai H."/>
            <person name="Pu F."/>
        </authorList>
    </citation>
    <scope>NUCLEOTIDE SEQUENCE</scope>
    <source>
        <tissue evidence="1">Muscle</tissue>
    </source>
</reference>
<organism evidence="1 2">
    <name type="scientific">Larimichthys crocea</name>
    <name type="common">Large yellow croaker</name>
    <name type="synonym">Pseudosciaena crocea</name>
    <dbReference type="NCBI Taxonomy" id="215358"/>
    <lineage>
        <taxon>Eukaryota</taxon>
        <taxon>Metazoa</taxon>
        <taxon>Chordata</taxon>
        <taxon>Craniata</taxon>
        <taxon>Vertebrata</taxon>
        <taxon>Euteleostomi</taxon>
        <taxon>Actinopterygii</taxon>
        <taxon>Neopterygii</taxon>
        <taxon>Teleostei</taxon>
        <taxon>Neoteleostei</taxon>
        <taxon>Acanthomorphata</taxon>
        <taxon>Eupercaria</taxon>
        <taxon>Sciaenidae</taxon>
        <taxon>Larimichthys</taxon>
    </lineage>
</organism>
<name>A0ACD3RQR6_LARCR</name>
<accession>A0ACD3RQR6</accession>
<sequence>MFLPCTLVGKTRDCSPITYRANVLELTDPIKVSPLNVTPPIQAVDQDRNIQPPSDRPGILYTILIGKPESYAEYFSLNRTTAELLLLKPIDRELYRRFDLVIKAEQDNGHPLPAFANLQIEVLDENNQAPYFLETGYHGYVSEASPVGTTIATNASLSAPLAIIALDNDVEETKDPQLELSLDSYTHVFSVSTTGIRRYVTLVQPLDRETQDSYTFTLLASDGVQQSDPVTVTITVLDANDNTPDFCQCVLSCQPVH</sequence>
<dbReference type="Proteomes" id="UP000793456">
    <property type="component" value="Chromosome II"/>
</dbReference>
<evidence type="ECO:0000313" key="1">
    <source>
        <dbReference type="EMBL" id="TMS21851.1"/>
    </source>
</evidence>
<protein>
    <submittedName>
        <fullName evidence="1">Uncharacterized protein</fullName>
    </submittedName>
</protein>